<evidence type="ECO:0000256" key="2">
    <source>
        <dbReference type="ARBA" id="ARBA00023136"/>
    </source>
</evidence>
<sequence>MDGRNRNTGSGPKEVRSVSSQTEGTVTIITVGNSAYPSNVVGVRQQQQQQQQQQQVPHSNRSSQLSLTPSSRMSIANSRSLSDRPPEPFRDGVQHFCEKHMDTIRKFISSLSAMIPLPAKCSIVDGRHKRYVRLNFQCGIKGTNCLYGKQFFILNTKLPKTWIHLMFLAVQLSLKKEFYPCVYIHLGSNDVQAREDVFYRRVTEVCDSIHETSPETEIVLCSILPRKKNDRRVSSTLARVFNRWIQNANTMLMDISEAIPYIRFLGYGAQKSTKSSRNQPNSKSTISTSSLNPVEKTSPPNQDELDIADHADFSKLKLLLSNDVEQNPGPDQDALLQELHGDRYFDVFDFNAPRKYWACFMCNHPKKMSELMPDGSPVIAGQLKEKKGRWKFLKRWKTRYFTLSGSQITYSKSDSRKETLPVREIQSVKAVRKGIRDIPKAFEIFTTDQNDVFKAKGQQNIEPWVQCIHLAVPKAQNDGECTVVENVTITIPTRPRSAVRDTKL</sequence>
<dbReference type="InterPro" id="IPR036514">
    <property type="entry name" value="SGNH_hydro_sf"/>
</dbReference>
<protein>
    <submittedName>
        <fullName evidence="6">MELT-like protein</fullName>
    </submittedName>
</protein>
<dbReference type="Pfam" id="PF00169">
    <property type="entry name" value="PH"/>
    <property type="match status" value="1"/>
</dbReference>
<dbReference type="Gene3D" id="3.40.50.1110">
    <property type="entry name" value="SGNH hydrolase"/>
    <property type="match status" value="1"/>
</dbReference>
<dbReference type="InterPro" id="IPR001849">
    <property type="entry name" value="PH_domain"/>
</dbReference>
<feature type="compositionally biased region" description="Basic and acidic residues" evidence="4">
    <location>
        <begin position="81"/>
        <end position="91"/>
    </location>
</feature>
<dbReference type="Gene3D" id="2.30.29.30">
    <property type="entry name" value="Pleckstrin-homology domain (PH domain)/Phosphotyrosine-binding domain (PTB)"/>
    <property type="match status" value="1"/>
</dbReference>
<feature type="region of interest" description="Disordered" evidence="4">
    <location>
        <begin position="39"/>
        <end position="91"/>
    </location>
</feature>
<evidence type="ECO:0000259" key="5">
    <source>
        <dbReference type="PROSITE" id="PS50003"/>
    </source>
</evidence>
<evidence type="ECO:0000313" key="7">
    <source>
        <dbReference type="Proteomes" id="UP001164746"/>
    </source>
</evidence>
<evidence type="ECO:0000256" key="3">
    <source>
        <dbReference type="ARBA" id="ARBA00029433"/>
    </source>
</evidence>
<dbReference type="InterPro" id="IPR039888">
    <property type="entry name" value="Melted-like"/>
</dbReference>
<dbReference type="PANTHER" id="PTHR21630">
    <property type="entry name" value="VEPH-A/MELTED"/>
    <property type="match status" value="1"/>
</dbReference>
<keyword evidence="7" id="KW-1185">Reference proteome</keyword>
<comment type="subcellular location">
    <subcellularLocation>
        <location evidence="3">Endomembrane system</location>
        <topology evidence="3">Peripheral membrane protein</topology>
        <orientation evidence="3">Cytoplasmic side</orientation>
    </subcellularLocation>
</comment>
<proteinExistence type="inferred from homology"/>
<feature type="domain" description="PH" evidence="5">
    <location>
        <begin position="376"/>
        <end position="473"/>
    </location>
</feature>
<feature type="compositionally biased region" description="Polar residues" evidence="4">
    <location>
        <begin position="272"/>
        <end position="292"/>
    </location>
</feature>
<dbReference type="PROSITE" id="PS50003">
    <property type="entry name" value="PH_DOMAIN"/>
    <property type="match status" value="1"/>
</dbReference>
<organism evidence="6 7">
    <name type="scientific">Mya arenaria</name>
    <name type="common">Soft-shell clam</name>
    <dbReference type="NCBI Taxonomy" id="6604"/>
    <lineage>
        <taxon>Eukaryota</taxon>
        <taxon>Metazoa</taxon>
        <taxon>Spiralia</taxon>
        <taxon>Lophotrochozoa</taxon>
        <taxon>Mollusca</taxon>
        <taxon>Bivalvia</taxon>
        <taxon>Autobranchia</taxon>
        <taxon>Heteroconchia</taxon>
        <taxon>Euheterodonta</taxon>
        <taxon>Imparidentia</taxon>
        <taxon>Neoheterodontei</taxon>
        <taxon>Myida</taxon>
        <taxon>Myoidea</taxon>
        <taxon>Myidae</taxon>
        <taxon>Mya</taxon>
    </lineage>
</organism>
<keyword evidence="2" id="KW-0472">Membrane</keyword>
<name>A0ABY7F0U2_MYAAR</name>
<feature type="region of interest" description="Disordered" evidence="4">
    <location>
        <begin position="272"/>
        <end position="305"/>
    </location>
</feature>
<feature type="compositionally biased region" description="Polar residues" evidence="4">
    <location>
        <begin position="56"/>
        <end position="80"/>
    </location>
</feature>
<dbReference type="Proteomes" id="UP001164746">
    <property type="component" value="Chromosome 9"/>
</dbReference>
<feature type="compositionally biased region" description="Low complexity" evidence="4">
    <location>
        <begin position="45"/>
        <end position="55"/>
    </location>
</feature>
<accession>A0ABY7F0U2</accession>
<dbReference type="SUPFAM" id="SSF52266">
    <property type="entry name" value="SGNH hydrolase"/>
    <property type="match status" value="1"/>
</dbReference>
<evidence type="ECO:0000256" key="4">
    <source>
        <dbReference type="SAM" id="MobiDB-lite"/>
    </source>
</evidence>
<comment type="similarity">
    <text evidence="1">Belongs to the MELT/VEPH family.</text>
</comment>
<feature type="compositionally biased region" description="Polar residues" evidence="4">
    <location>
        <begin position="1"/>
        <end position="10"/>
    </location>
</feature>
<evidence type="ECO:0000313" key="6">
    <source>
        <dbReference type="EMBL" id="WAR14969.1"/>
    </source>
</evidence>
<dbReference type="PANTHER" id="PTHR21630:SF10">
    <property type="entry name" value="VENTRICULAR ZONE-EXPRESSED PH DOMAIN-CONTAINING PROTEIN HOMOLOG 1"/>
    <property type="match status" value="1"/>
</dbReference>
<evidence type="ECO:0000256" key="1">
    <source>
        <dbReference type="ARBA" id="ARBA00010187"/>
    </source>
</evidence>
<feature type="region of interest" description="Disordered" evidence="4">
    <location>
        <begin position="1"/>
        <end position="24"/>
    </location>
</feature>
<gene>
    <name evidence="6" type="ORF">MAR_005074</name>
</gene>
<dbReference type="SMART" id="SM00233">
    <property type="entry name" value="PH"/>
    <property type="match status" value="1"/>
</dbReference>
<reference evidence="6" key="1">
    <citation type="submission" date="2022-11" db="EMBL/GenBank/DDBJ databases">
        <title>Centuries of genome instability and evolution in soft-shell clam transmissible cancer (bioRxiv).</title>
        <authorList>
            <person name="Hart S.F.M."/>
            <person name="Yonemitsu M.A."/>
            <person name="Giersch R.M."/>
            <person name="Beal B.F."/>
            <person name="Arriagada G."/>
            <person name="Davis B.W."/>
            <person name="Ostrander E.A."/>
            <person name="Goff S.P."/>
            <person name="Metzger M.J."/>
        </authorList>
    </citation>
    <scope>NUCLEOTIDE SEQUENCE</scope>
    <source>
        <strain evidence="6">MELC-2E11</strain>
        <tissue evidence="6">Siphon/mantle</tissue>
    </source>
</reference>
<dbReference type="EMBL" id="CP111020">
    <property type="protein sequence ID" value="WAR14969.1"/>
    <property type="molecule type" value="Genomic_DNA"/>
</dbReference>
<dbReference type="InterPro" id="IPR011993">
    <property type="entry name" value="PH-like_dom_sf"/>
</dbReference>
<dbReference type="SUPFAM" id="SSF50729">
    <property type="entry name" value="PH domain-like"/>
    <property type="match status" value="1"/>
</dbReference>